<evidence type="ECO:0000313" key="2">
    <source>
        <dbReference type="Proteomes" id="UP000541109"/>
    </source>
</evidence>
<comment type="caution">
    <text evidence="1">The sequence shown here is derived from an EMBL/GenBank/DDBJ whole genome shotgun (WGS) entry which is preliminary data.</text>
</comment>
<dbReference type="Pfam" id="PF11843">
    <property type="entry name" value="DUF3363"/>
    <property type="match status" value="1"/>
</dbReference>
<name>A0A839A935_9HYPH</name>
<protein>
    <submittedName>
        <fullName evidence="1">Relaxase/mobilization nuclease and DUF3363 domain-containing protein</fullName>
    </submittedName>
</protein>
<dbReference type="EMBL" id="JACFXV010000006">
    <property type="protein sequence ID" value="MBA5775568.1"/>
    <property type="molecule type" value="Genomic_DNA"/>
</dbReference>
<gene>
    <name evidence="1" type="ORF">H2509_00350</name>
</gene>
<keyword evidence="2" id="KW-1185">Reference proteome</keyword>
<accession>A0A839A935</accession>
<dbReference type="NCBIfam" id="NF041267">
    <property type="entry name" value="relax_RlxS"/>
    <property type="match status" value="1"/>
</dbReference>
<reference evidence="1 2" key="1">
    <citation type="submission" date="2020-07" db="EMBL/GenBank/DDBJ databases">
        <title>Stappia sp., F7233, whole genome shotgun sequencing project.</title>
        <authorList>
            <person name="Jiang S."/>
            <person name="Liu Z.W."/>
            <person name="Du Z.J."/>
        </authorList>
    </citation>
    <scope>NUCLEOTIDE SEQUENCE [LARGE SCALE GENOMIC DNA]</scope>
    <source>
        <strain evidence="1 2">F7233</strain>
    </source>
</reference>
<evidence type="ECO:0000313" key="1">
    <source>
        <dbReference type="EMBL" id="MBA5775568.1"/>
    </source>
</evidence>
<dbReference type="AlphaFoldDB" id="A0A839A935"/>
<dbReference type="InterPro" id="IPR021795">
    <property type="entry name" value="DUF3363"/>
</dbReference>
<proteinExistence type="predicted"/>
<dbReference type="Proteomes" id="UP000541109">
    <property type="component" value="Unassembled WGS sequence"/>
</dbReference>
<organism evidence="1 2">
    <name type="scientific">Stappia albiluteola</name>
    <dbReference type="NCBI Taxonomy" id="2758565"/>
    <lineage>
        <taxon>Bacteria</taxon>
        <taxon>Pseudomonadati</taxon>
        <taxon>Pseudomonadota</taxon>
        <taxon>Alphaproteobacteria</taxon>
        <taxon>Hyphomicrobiales</taxon>
        <taxon>Stappiaceae</taxon>
        <taxon>Stappia</taxon>
    </lineage>
</organism>
<sequence>MPRISWGRLAPISRGSFRAHFIGIDEERTVFDDDDFKPKLGKIRSRGSKGGRKFLHQVLAASNLARGGAGGTRKSRFTGSRIGRGAGVGRVLVNRDRYAAFRQRRVIIKSRIVKLAGKGMAKGLEGARAHLRYIQRDGVTREGEPGELYGAEQDQADGKAFLERSEGDRHQFRFIVSAEDGAEYDDLKPLTRRLMTRMEEDLGTKLDWVAVDHYNTGHPHTHILLRGHDERGKDLIIARDYITTGMRERAAEIVSLDFGPRSDFEIEGRLRREVEQERLTRIDRRLVRDMDEAGLVAATDRDAFQQSLCVGRLQKLRRLGLAVELRPGQWRLEVGLEDTLRRMGERGDIIKTMHREMAGRSIARSPGDYAILVLGDPTTNPVTGRVVARGLSDELKDRHYLIVDGVDGRTHYVDIGRGEATEPTPDGNIVRVTPKTIEPRRVDRTVAEVAAANDGRYTIDLHLKHDPRATEGYAETHVRRLEAIRRATGGVAREPDGTWIIAPDHLDRVMEYERSLARTAPVIVEKLSHLTLDQQVGTDGATWLDRELLSDHPEPSRDSGFGRELHEAQARRRQWLIAEGLAHEERDRIVYRANMLATLRRRELARVAGQLSNQLGLSYVETRSGEPVEGTLRRSVELASGKYALVENSREFTLVPWRPVLERHIGKQVSGIMRGDGITWSIGKQRGLGIS</sequence>